<sequence length="26" mass="3012">MSFSLWKTSVTRFGWFKMELSEGSVA</sequence>
<dbReference type="EMBL" id="GBXM01037134">
    <property type="protein sequence ID" value="JAH71443.1"/>
    <property type="molecule type" value="Transcribed_RNA"/>
</dbReference>
<organism evidence="1">
    <name type="scientific">Anguilla anguilla</name>
    <name type="common">European freshwater eel</name>
    <name type="synonym">Muraena anguilla</name>
    <dbReference type="NCBI Taxonomy" id="7936"/>
    <lineage>
        <taxon>Eukaryota</taxon>
        <taxon>Metazoa</taxon>
        <taxon>Chordata</taxon>
        <taxon>Craniata</taxon>
        <taxon>Vertebrata</taxon>
        <taxon>Euteleostomi</taxon>
        <taxon>Actinopterygii</taxon>
        <taxon>Neopterygii</taxon>
        <taxon>Teleostei</taxon>
        <taxon>Anguilliformes</taxon>
        <taxon>Anguillidae</taxon>
        <taxon>Anguilla</taxon>
    </lineage>
</organism>
<accession>A0A0E9V2G7</accession>
<reference evidence="1" key="2">
    <citation type="journal article" date="2015" name="Fish Shellfish Immunol.">
        <title>Early steps in the European eel (Anguilla anguilla)-Vibrio vulnificus interaction in the gills: Role of the RtxA13 toxin.</title>
        <authorList>
            <person name="Callol A."/>
            <person name="Pajuelo D."/>
            <person name="Ebbesson L."/>
            <person name="Teles M."/>
            <person name="MacKenzie S."/>
            <person name="Amaro C."/>
        </authorList>
    </citation>
    <scope>NUCLEOTIDE SEQUENCE</scope>
</reference>
<name>A0A0E9V2G7_ANGAN</name>
<dbReference type="AlphaFoldDB" id="A0A0E9V2G7"/>
<evidence type="ECO:0000313" key="1">
    <source>
        <dbReference type="EMBL" id="JAH71443.1"/>
    </source>
</evidence>
<proteinExistence type="predicted"/>
<protein>
    <submittedName>
        <fullName evidence="1">Uncharacterized protein</fullName>
    </submittedName>
</protein>
<reference evidence="1" key="1">
    <citation type="submission" date="2014-11" db="EMBL/GenBank/DDBJ databases">
        <authorList>
            <person name="Amaro Gonzalez C."/>
        </authorList>
    </citation>
    <scope>NUCLEOTIDE SEQUENCE</scope>
</reference>